<dbReference type="EMBL" id="JAFMPP010000005">
    <property type="protein sequence ID" value="MBO0662510.1"/>
    <property type="molecule type" value="Genomic_DNA"/>
</dbReference>
<dbReference type="EC" id="3.1.3.25" evidence="4 10"/>
<accession>A0A939JTV0</accession>
<dbReference type="GO" id="GO:0008934">
    <property type="term" value="F:inositol monophosphate 1-phosphatase activity"/>
    <property type="evidence" value="ECO:0007669"/>
    <property type="project" value="InterPro"/>
</dbReference>
<evidence type="ECO:0000256" key="4">
    <source>
        <dbReference type="ARBA" id="ARBA00013106"/>
    </source>
</evidence>
<dbReference type="PANTHER" id="PTHR20854">
    <property type="entry name" value="INOSITOL MONOPHOSPHATASE"/>
    <property type="match status" value="1"/>
</dbReference>
<evidence type="ECO:0000256" key="3">
    <source>
        <dbReference type="ARBA" id="ARBA00009759"/>
    </source>
</evidence>
<dbReference type="InterPro" id="IPR020583">
    <property type="entry name" value="Inositol_monoP_metal-BS"/>
</dbReference>
<keyword evidence="6 9" id="KW-0479">Metal-binding</keyword>
<dbReference type="InterPro" id="IPR022337">
    <property type="entry name" value="Inositol_monophosphatase_SuhB"/>
</dbReference>
<gene>
    <name evidence="11" type="ORF">J1C48_07980</name>
</gene>
<feature type="binding site" evidence="9">
    <location>
        <position position="214"/>
    </location>
    <ligand>
        <name>Mg(2+)</name>
        <dbReference type="ChEBI" id="CHEBI:18420"/>
        <label>1</label>
        <note>catalytic</note>
    </ligand>
</feature>
<dbReference type="Pfam" id="PF00459">
    <property type="entry name" value="Inositol_P"/>
    <property type="match status" value="1"/>
</dbReference>
<dbReference type="Proteomes" id="UP000664122">
    <property type="component" value="Unassembled WGS sequence"/>
</dbReference>
<evidence type="ECO:0000256" key="5">
    <source>
        <dbReference type="ARBA" id="ARBA00019784"/>
    </source>
</evidence>
<dbReference type="Gene3D" id="3.30.540.10">
    <property type="entry name" value="Fructose-1,6-Bisphosphatase, subunit A, domain 1"/>
    <property type="match status" value="1"/>
</dbReference>
<dbReference type="RefSeq" id="WP_207257297.1">
    <property type="nucleotide sequence ID" value="NZ_JAFMPP010000005.1"/>
</dbReference>
<dbReference type="InterPro" id="IPR000760">
    <property type="entry name" value="Inositol_monophosphatase-like"/>
</dbReference>
<organism evidence="11 12">
    <name type="scientific">Jiella flava</name>
    <dbReference type="NCBI Taxonomy" id="2816857"/>
    <lineage>
        <taxon>Bacteria</taxon>
        <taxon>Pseudomonadati</taxon>
        <taxon>Pseudomonadota</taxon>
        <taxon>Alphaproteobacteria</taxon>
        <taxon>Hyphomicrobiales</taxon>
        <taxon>Aurantimonadaceae</taxon>
        <taxon>Jiella</taxon>
    </lineage>
</organism>
<keyword evidence="8 9" id="KW-0460">Magnesium</keyword>
<evidence type="ECO:0000256" key="6">
    <source>
        <dbReference type="ARBA" id="ARBA00022723"/>
    </source>
</evidence>
<feature type="binding site" evidence="9">
    <location>
        <position position="88"/>
    </location>
    <ligand>
        <name>Mg(2+)</name>
        <dbReference type="ChEBI" id="CHEBI:18420"/>
        <label>1</label>
        <note>catalytic</note>
    </ligand>
</feature>
<evidence type="ECO:0000256" key="7">
    <source>
        <dbReference type="ARBA" id="ARBA00022801"/>
    </source>
</evidence>
<dbReference type="PRINTS" id="PR01959">
    <property type="entry name" value="SBIMPHPHTASE"/>
</dbReference>
<evidence type="ECO:0000256" key="8">
    <source>
        <dbReference type="ARBA" id="ARBA00022842"/>
    </source>
</evidence>
<evidence type="ECO:0000256" key="1">
    <source>
        <dbReference type="ARBA" id="ARBA00001033"/>
    </source>
</evidence>
<dbReference type="PROSITE" id="PS00630">
    <property type="entry name" value="IMP_2"/>
    <property type="match status" value="1"/>
</dbReference>
<dbReference type="PANTHER" id="PTHR20854:SF4">
    <property type="entry name" value="INOSITOL-1-MONOPHOSPHATASE-RELATED"/>
    <property type="match status" value="1"/>
</dbReference>
<feature type="binding site" evidence="9">
    <location>
        <position position="91"/>
    </location>
    <ligand>
        <name>Mg(2+)</name>
        <dbReference type="ChEBI" id="CHEBI:18420"/>
        <label>1</label>
        <note>catalytic</note>
    </ligand>
</feature>
<keyword evidence="12" id="KW-1185">Reference proteome</keyword>
<evidence type="ECO:0000313" key="12">
    <source>
        <dbReference type="Proteomes" id="UP000664122"/>
    </source>
</evidence>
<dbReference type="PROSITE" id="PS00629">
    <property type="entry name" value="IMP_1"/>
    <property type="match status" value="1"/>
</dbReference>
<dbReference type="InterPro" id="IPR033942">
    <property type="entry name" value="IMPase"/>
</dbReference>
<name>A0A939JTV0_9HYPH</name>
<feature type="binding site" evidence="9">
    <location>
        <position position="71"/>
    </location>
    <ligand>
        <name>Mg(2+)</name>
        <dbReference type="ChEBI" id="CHEBI:18420"/>
        <label>1</label>
        <note>catalytic</note>
    </ligand>
</feature>
<dbReference type="GO" id="GO:0046872">
    <property type="term" value="F:metal ion binding"/>
    <property type="evidence" value="ECO:0007669"/>
    <property type="project" value="UniProtKB-KW"/>
</dbReference>
<dbReference type="GO" id="GO:0006020">
    <property type="term" value="P:inositol metabolic process"/>
    <property type="evidence" value="ECO:0007669"/>
    <property type="project" value="TreeGrafter"/>
</dbReference>
<evidence type="ECO:0000313" key="11">
    <source>
        <dbReference type="EMBL" id="MBO0662510.1"/>
    </source>
</evidence>
<comment type="similarity">
    <text evidence="3 10">Belongs to the inositol monophosphatase superfamily.</text>
</comment>
<dbReference type="CDD" id="cd01639">
    <property type="entry name" value="IMPase"/>
    <property type="match status" value="1"/>
</dbReference>
<evidence type="ECO:0000256" key="9">
    <source>
        <dbReference type="PIRSR" id="PIRSR600760-2"/>
    </source>
</evidence>
<keyword evidence="7 10" id="KW-0378">Hydrolase</keyword>
<evidence type="ECO:0000256" key="2">
    <source>
        <dbReference type="ARBA" id="ARBA00001946"/>
    </source>
</evidence>
<proteinExistence type="inferred from homology"/>
<comment type="cofactor">
    <cofactor evidence="2 9 10">
        <name>Mg(2+)</name>
        <dbReference type="ChEBI" id="CHEBI:18420"/>
    </cofactor>
</comment>
<dbReference type="PRINTS" id="PR00377">
    <property type="entry name" value="IMPHPHTASES"/>
</dbReference>
<dbReference type="AlphaFoldDB" id="A0A939JTV0"/>
<protein>
    <recommendedName>
        <fullName evidence="5 10">Inositol-1-monophosphatase</fullName>
        <ecNumber evidence="4 10">3.1.3.25</ecNumber>
    </recommendedName>
</protein>
<dbReference type="SUPFAM" id="SSF56655">
    <property type="entry name" value="Carbohydrate phosphatase"/>
    <property type="match status" value="1"/>
</dbReference>
<dbReference type="GO" id="GO:0046854">
    <property type="term" value="P:phosphatidylinositol phosphate biosynthetic process"/>
    <property type="evidence" value="ECO:0007669"/>
    <property type="project" value="InterPro"/>
</dbReference>
<comment type="caution">
    <text evidence="11">The sequence shown here is derived from an EMBL/GenBank/DDBJ whole genome shotgun (WGS) entry which is preliminary data.</text>
</comment>
<sequence length="270" mass="28876">MSLDYSAVLADMVAAARAAGALTLDYFKRFGELEVGVKGPGDFVCEADRASETLIRDHLLSRYPGWSLTGEEFAPVEGEDPTHRWLVDPIDGTTNFLNGLPYTITIALRHGRETICGLVFDPVADEMFTALKGRGAFLNGTRLAVSRARDPRFFTVGTGLPTPELSLYPGAYARLAAIRAEIGAVRVLGSAASSCAHVACGRLSGYFEQTGFVDTAAGILLVEEAGGLVSDWWGRGPDFYERSAILIVANPAAHAFLRDHLGQAPEPDGA</sequence>
<comment type="catalytic activity">
    <reaction evidence="1 10">
        <text>a myo-inositol phosphate + H2O = myo-inositol + phosphate</text>
        <dbReference type="Rhea" id="RHEA:24056"/>
        <dbReference type="ChEBI" id="CHEBI:15377"/>
        <dbReference type="ChEBI" id="CHEBI:17268"/>
        <dbReference type="ChEBI" id="CHEBI:43474"/>
        <dbReference type="ChEBI" id="CHEBI:84139"/>
        <dbReference type="EC" id="3.1.3.25"/>
    </reaction>
</comment>
<evidence type="ECO:0000256" key="10">
    <source>
        <dbReference type="RuleBase" id="RU364068"/>
    </source>
</evidence>
<dbReference type="InterPro" id="IPR020550">
    <property type="entry name" value="Inositol_monophosphatase_CS"/>
</dbReference>
<dbReference type="GO" id="GO:0007165">
    <property type="term" value="P:signal transduction"/>
    <property type="evidence" value="ECO:0007669"/>
    <property type="project" value="TreeGrafter"/>
</dbReference>
<dbReference type="FunFam" id="3.30.540.10:FF:000003">
    <property type="entry name" value="Inositol-1-monophosphatase"/>
    <property type="match status" value="1"/>
</dbReference>
<feature type="binding site" evidence="9">
    <location>
        <position position="90"/>
    </location>
    <ligand>
        <name>Mg(2+)</name>
        <dbReference type="ChEBI" id="CHEBI:18420"/>
        <label>2</label>
    </ligand>
</feature>
<dbReference type="Gene3D" id="3.40.190.80">
    <property type="match status" value="1"/>
</dbReference>
<reference evidence="11" key="1">
    <citation type="submission" date="2021-03" db="EMBL/GenBank/DDBJ databases">
        <title>Whole genome sequence of Jiella sp. CQZ9-1.</title>
        <authorList>
            <person name="Tuo L."/>
        </authorList>
    </citation>
    <scope>NUCLEOTIDE SEQUENCE</scope>
    <source>
        <strain evidence="11">CQZ9-1</strain>
    </source>
</reference>